<reference evidence="2" key="1">
    <citation type="submission" date="2017-02" db="UniProtKB">
        <authorList>
            <consortium name="WormBaseParasite"/>
        </authorList>
    </citation>
    <scope>IDENTIFICATION</scope>
</reference>
<proteinExistence type="predicted"/>
<dbReference type="AlphaFoldDB" id="A0A0R3WT02"/>
<evidence type="ECO:0000256" key="1">
    <source>
        <dbReference type="SAM" id="MobiDB-lite"/>
    </source>
</evidence>
<name>A0A0R3WT02_HYDTA</name>
<feature type="compositionally biased region" description="Basic and acidic residues" evidence="1">
    <location>
        <begin position="18"/>
        <end position="37"/>
    </location>
</feature>
<organism evidence="2">
    <name type="scientific">Hydatigena taeniaeformis</name>
    <name type="common">Feline tapeworm</name>
    <name type="synonym">Taenia taeniaeformis</name>
    <dbReference type="NCBI Taxonomy" id="6205"/>
    <lineage>
        <taxon>Eukaryota</taxon>
        <taxon>Metazoa</taxon>
        <taxon>Spiralia</taxon>
        <taxon>Lophotrochozoa</taxon>
        <taxon>Platyhelminthes</taxon>
        <taxon>Cestoda</taxon>
        <taxon>Eucestoda</taxon>
        <taxon>Cyclophyllidea</taxon>
        <taxon>Taeniidae</taxon>
        <taxon>Hydatigera</taxon>
    </lineage>
</organism>
<sequence>LDPTELIARALKAKFANMRHELDSPESADSPKKKTLSDENDGEFTPPPIPVFQTPVVRRVCDGGARDALRSGPTSDATSATVAFGRHILRPVNRDKLPLTVLSDLSFDTSGSTSATQL</sequence>
<feature type="region of interest" description="Disordered" evidence="1">
    <location>
        <begin position="18"/>
        <end position="52"/>
    </location>
</feature>
<protein>
    <submittedName>
        <fullName evidence="2">CARMIL_C domain-containing protein</fullName>
    </submittedName>
</protein>
<dbReference type="WBParaSite" id="TTAC_0000389201-mRNA-1">
    <property type="protein sequence ID" value="TTAC_0000389201-mRNA-1"/>
    <property type="gene ID" value="TTAC_0000389201"/>
</dbReference>
<accession>A0A0R3WT02</accession>
<evidence type="ECO:0000313" key="2">
    <source>
        <dbReference type="WBParaSite" id="TTAC_0000389201-mRNA-1"/>
    </source>
</evidence>
<dbReference type="STRING" id="6205.A0A0R3WT02"/>